<dbReference type="GO" id="GO:0016020">
    <property type="term" value="C:membrane"/>
    <property type="evidence" value="ECO:0007669"/>
    <property type="project" value="UniProtKB-SubCell"/>
</dbReference>
<dbReference type="InterPro" id="IPR037682">
    <property type="entry name" value="TonB_C"/>
</dbReference>
<keyword evidence="4 6" id="KW-0472">Membrane</keyword>
<organism evidence="8 9">
    <name type="scientific">Xanthomonas boreopolis</name>
    <dbReference type="NCBI Taxonomy" id="86183"/>
    <lineage>
        <taxon>Bacteria</taxon>
        <taxon>Pseudomonadati</taxon>
        <taxon>Pseudomonadota</taxon>
        <taxon>Gammaproteobacteria</taxon>
        <taxon>Lysobacterales</taxon>
        <taxon>Lysobacteraceae</taxon>
        <taxon>Xanthomonas</taxon>
    </lineage>
</organism>
<proteinExistence type="predicted"/>
<dbReference type="PANTHER" id="PTHR34978:SF3">
    <property type="entry name" value="SLR0241 PROTEIN"/>
    <property type="match status" value="1"/>
</dbReference>
<keyword evidence="2 6" id="KW-0812">Transmembrane</keyword>
<evidence type="ECO:0000256" key="6">
    <source>
        <dbReference type="SAM" id="Phobius"/>
    </source>
</evidence>
<sequence>MNPDPIIAALAKSMLAAGAAVLMVLPLRWPVRRVFGAGAAYALWWCVPAAMLAVLLPARRIVAAAVRPELAVPIHDAAFPAGSAGIAGAWGLLALWLSGALLAAVALARRQRRFVRGLGALHAWEGSRVFRAERGDGLPALVGLLRPRIVVPHDFAERYTADERRLVLAHEWAHLRRGDGWANAAASLLLCVHWFNPLLHLAMRRFRLDQELACDALVVASHPTARKAYGSALLKTQVAGPLAPVACQWAPRHPLKERIAMLKRKTPSRANRMSARALVLGLWVASGYAAWAQQPARVVGPPPGNAMAGPASNEAGASSRGAPPQPSQPPRYPAVALKQAQSGKVMLLIDIDAQGVPTNVRVESSQPKGVFDAAAIEAAYKWRLRPETRDGQPVAGRVRVPVSFDAQMQPVAAPAGHAGDAYAWYRVNWDPSGKQICDLVLSEPGGGPDAPPLCGIRKVAKK</sequence>
<accession>A0A919KGE8</accession>
<dbReference type="PROSITE" id="PS52015">
    <property type="entry name" value="TONB_CTD"/>
    <property type="match status" value="1"/>
</dbReference>
<dbReference type="PANTHER" id="PTHR34978">
    <property type="entry name" value="POSSIBLE SENSOR-TRANSDUCER PROTEIN BLAR"/>
    <property type="match status" value="1"/>
</dbReference>
<feature type="compositionally biased region" description="Pro residues" evidence="5">
    <location>
        <begin position="323"/>
        <end position="332"/>
    </location>
</feature>
<feature type="domain" description="TonB C-terminal" evidence="7">
    <location>
        <begin position="317"/>
        <end position="413"/>
    </location>
</feature>
<evidence type="ECO:0000256" key="3">
    <source>
        <dbReference type="ARBA" id="ARBA00022989"/>
    </source>
</evidence>
<dbReference type="InterPro" id="IPR052173">
    <property type="entry name" value="Beta-lactam_resp_regulator"/>
</dbReference>
<dbReference type="EMBL" id="BNBA01000002">
    <property type="protein sequence ID" value="GHH47702.1"/>
    <property type="molecule type" value="Genomic_DNA"/>
</dbReference>
<evidence type="ECO:0000259" key="7">
    <source>
        <dbReference type="PROSITE" id="PS52015"/>
    </source>
</evidence>
<evidence type="ECO:0000256" key="5">
    <source>
        <dbReference type="SAM" id="MobiDB-lite"/>
    </source>
</evidence>
<dbReference type="Pfam" id="PF03544">
    <property type="entry name" value="TonB_C"/>
    <property type="match status" value="1"/>
</dbReference>
<dbReference type="GO" id="GO:0055085">
    <property type="term" value="P:transmembrane transport"/>
    <property type="evidence" value="ECO:0007669"/>
    <property type="project" value="InterPro"/>
</dbReference>
<reference evidence="8" key="1">
    <citation type="journal article" date="2014" name="Int. J. Syst. Evol. Microbiol.">
        <title>Complete genome sequence of Corynebacterium casei LMG S-19264T (=DSM 44701T), isolated from a smear-ripened cheese.</title>
        <authorList>
            <consortium name="US DOE Joint Genome Institute (JGI-PGF)"/>
            <person name="Walter F."/>
            <person name="Albersmeier A."/>
            <person name="Kalinowski J."/>
            <person name="Ruckert C."/>
        </authorList>
    </citation>
    <scope>NUCLEOTIDE SEQUENCE</scope>
    <source>
        <strain evidence="8">JCM 13306</strain>
    </source>
</reference>
<evidence type="ECO:0000313" key="9">
    <source>
        <dbReference type="Proteomes" id="UP000623958"/>
    </source>
</evidence>
<evidence type="ECO:0000256" key="2">
    <source>
        <dbReference type="ARBA" id="ARBA00022692"/>
    </source>
</evidence>
<gene>
    <name evidence="8" type="ORF">GCM10009090_04550</name>
</gene>
<name>A0A919KGE8_9XANT</name>
<feature type="transmembrane region" description="Helical" evidence="6">
    <location>
        <begin position="78"/>
        <end position="108"/>
    </location>
</feature>
<reference evidence="8" key="2">
    <citation type="submission" date="2020-09" db="EMBL/GenBank/DDBJ databases">
        <authorList>
            <person name="Sun Q."/>
            <person name="Ohkuma M."/>
        </authorList>
    </citation>
    <scope>NUCLEOTIDE SEQUENCE</scope>
    <source>
        <strain evidence="8">JCM 13306</strain>
    </source>
</reference>
<dbReference type="RefSeq" id="WP_434028470.1">
    <property type="nucleotide sequence ID" value="NZ_BNBA01000002.1"/>
</dbReference>
<dbReference type="NCBIfam" id="TIGR01352">
    <property type="entry name" value="tonB_Cterm"/>
    <property type="match status" value="1"/>
</dbReference>
<feature type="transmembrane region" description="Helical" evidence="6">
    <location>
        <begin position="273"/>
        <end position="291"/>
    </location>
</feature>
<evidence type="ECO:0000256" key="1">
    <source>
        <dbReference type="ARBA" id="ARBA00004167"/>
    </source>
</evidence>
<comment type="subcellular location">
    <subcellularLocation>
        <location evidence="1">Membrane</location>
        <topology evidence="1">Single-pass membrane protein</topology>
    </subcellularLocation>
</comment>
<dbReference type="CDD" id="cd07341">
    <property type="entry name" value="M56_BlaR1_MecR1_like"/>
    <property type="match status" value="1"/>
</dbReference>
<feature type="compositionally biased region" description="Low complexity" evidence="5">
    <location>
        <begin position="305"/>
        <end position="322"/>
    </location>
</feature>
<dbReference type="Proteomes" id="UP000623958">
    <property type="component" value="Unassembled WGS sequence"/>
</dbReference>
<evidence type="ECO:0000256" key="4">
    <source>
        <dbReference type="ARBA" id="ARBA00023136"/>
    </source>
</evidence>
<dbReference type="Gene3D" id="3.30.1150.10">
    <property type="match status" value="1"/>
</dbReference>
<protein>
    <submittedName>
        <fullName evidence="8">Protein TonB</fullName>
    </submittedName>
</protein>
<dbReference type="InterPro" id="IPR006260">
    <property type="entry name" value="TonB/TolA_C"/>
</dbReference>
<comment type="caution">
    <text evidence="8">The sequence shown here is derived from an EMBL/GenBank/DDBJ whole genome shotgun (WGS) entry which is preliminary data.</text>
</comment>
<feature type="transmembrane region" description="Helical" evidence="6">
    <location>
        <begin position="39"/>
        <end position="58"/>
    </location>
</feature>
<dbReference type="Pfam" id="PF05569">
    <property type="entry name" value="Peptidase_M56"/>
    <property type="match status" value="1"/>
</dbReference>
<keyword evidence="9" id="KW-1185">Reference proteome</keyword>
<evidence type="ECO:0000313" key="8">
    <source>
        <dbReference type="EMBL" id="GHH47702.1"/>
    </source>
</evidence>
<keyword evidence="3 6" id="KW-1133">Transmembrane helix</keyword>
<dbReference type="SUPFAM" id="SSF74653">
    <property type="entry name" value="TolA/TonB C-terminal domain"/>
    <property type="match status" value="1"/>
</dbReference>
<dbReference type="AlphaFoldDB" id="A0A919KGE8"/>
<dbReference type="InterPro" id="IPR008756">
    <property type="entry name" value="Peptidase_M56"/>
</dbReference>
<feature type="transmembrane region" description="Helical" evidence="6">
    <location>
        <begin position="6"/>
        <end position="27"/>
    </location>
</feature>
<feature type="region of interest" description="Disordered" evidence="5">
    <location>
        <begin position="301"/>
        <end position="333"/>
    </location>
</feature>